<evidence type="ECO:0000256" key="4">
    <source>
        <dbReference type="ARBA" id="ARBA00022857"/>
    </source>
</evidence>
<evidence type="ECO:0000256" key="3">
    <source>
        <dbReference type="ARBA" id="ARBA00022526"/>
    </source>
</evidence>
<dbReference type="HAMAP" id="MF_00966">
    <property type="entry name" value="G6PD"/>
    <property type="match status" value="1"/>
</dbReference>
<sequence>MGDPARSDALVLFGATGDLARKMLLPALYHLAAAKRLKMPVVGVALSSFKDDDEFRRYAGKVIEDAVEDVDGRVLENLLRRLSLVNGDYADRGTFTELAGRLAGTRNPTHYLAIPPSLFPTVAEGLVAEGLNRGSRVVVEKPFGHDLESARQLNEVLHGVFPEPSILRIDHYLGKESVENLLAFRFANTFLEPIWNRNYVRSVQVTMAESFGIEGRGAFYDGVGTVRDVVQNHLLQVVAMLAMEPPVAPTADALRDEKVKVVRAMRPVDTARLVRGQFVGYLEEPGVAEDSTTETYVALRLDVDSWRWAGVPFFIRTGKALATTATEAVVELACPPKALFAGAECAPQPNLLRFRLGQDDGVTLTVQAKRPGPEIVTESVDLRVDFGAALGQRQSAYERLLDDALEGENHRFAREDMVEQAWRVFDPALDQGKPLYRYAKGSWGPAEADRILDGDSWYDPAS</sequence>
<evidence type="ECO:0000256" key="2">
    <source>
        <dbReference type="ARBA" id="ARBA00009975"/>
    </source>
</evidence>
<dbReference type="InterPro" id="IPR022674">
    <property type="entry name" value="G6P_DH_NAD-bd"/>
</dbReference>
<dbReference type="RefSeq" id="WP_189056680.1">
    <property type="nucleotide sequence ID" value="NZ_BMMK01000008.1"/>
</dbReference>
<dbReference type="InterPro" id="IPR022675">
    <property type="entry name" value="G6P_DH_C"/>
</dbReference>
<comment type="function">
    <text evidence="7">Catalyzes the oxidation of glucose 6-phosphate to 6-phosphogluconolactone.</text>
</comment>
<evidence type="ECO:0000259" key="9">
    <source>
        <dbReference type="Pfam" id="PF02781"/>
    </source>
</evidence>
<accession>A0A8J3C7Q0</accession>
<dbReference type="PANTHER" id="PTHR23429:SF0">
    <property type="entry name" value="GLUCOSE-6-PHOSPHATE 1-DEHYDROGENASE"/>
    <property type="match status" value="1"/>
</dbReference>
<evidence type="ECO:0000313" key="10">
    <source>
        <dbReference type="EMBL" id="GGM51116.1"/>
    </source>
</evidence>
<dbReference type="NCBIfam" id="NF009492">
    <property type="entry name" value="PRK12853.1-3"/>
    <property type="match status" value="1"/>
</dbReference>
<dbReference type="AlphaFoldDB" id="A0A8J3C7Q0"/>
<comment type="catalytic activity">
    <reaction evidence="7">
        <text>D-glucose 6-phosphate + NADP(+) = 6-phospho-D-glucono-1,5-lactone + NADPH + H(+)</text>
        <dbReference type="Rhea" id="RHEA:15841"/>
        <dbReference type="ChEBI" id="CHEBI:15378"/>
        <dbReference type="ChEBI" id="CHEBI:57783"/>
        <dbReference type="ChEBI" id="CHEBI:57955"/>
        <dbReference type="ChEBI" id="CHEBI:58349"/>
        <dbReference type="ChEBI" id="CHEBI:61548"/>
        <dbReference type="EC" id="1.1.1.49"/>
    </reaction>
</comment>
<dbReference type="NCBIfam" id="TIGR00871">
    <property type="entry name" value="zwf"/>
    <property type="match status" value="1"/>
</dbReference>
<keyword evidence="5 7" id="KW-0560">Oxidoreductase</keyword>
<dbReference type="PIRSF" id="PIRSF000110">
    <property type="entry name" value="G6PD"/>
    <property type="match status" value="1"/>
</dbReference>
<dbReference type="UniPathway" id="UPA00115">
    <property type="reaction ID" value="UER00408"/>
</dbReference>
<feature type="binding site" evidence="7">
    <location>
        <position position="171"/>
    </location>
    <ligand>
        <name>substrate</name>
    </ligand>
</feature>
<dbReference type="EC" id="1.1.1.49" evidence="7"/>
<feature type="binding site" evidence="7">
    <location>
        <position position="319"/>
    </location>
    <ligand>
        <name>substrate</name>
    </ligand>
</feature>
<dbReference type="GO" id="GO:0006006">
    <property type="term" value="P:glucose metabolic process"/>
    <property type="evidence" value="ECO:0007669"/>
    <property type="project" value="UniProtKB-KW"/>
</dbReference>
<dbReference type="Proteomes" id="UP000637578">
    <property type="component" value="Unassembled WGS sequence"/>
</dbReference>
<keyword evidence="6 7" id="KW-0119">Carbohydrate metabolism</keyword>
<protein>
    <recommendedName>
        <fullName evidence="7">Glucose-6-phosphate 1-dehydrogenase</fullName>
        <shortName evidence="7">G6PD</shortName>
        <ecNumber evidence="7">1.1.1.49</ecNumber>
    </recommendedName>
</protein>
<feature type="binding site" evidence="7">
    <location>
        <position position="175"/>
    </location>
    <ligand>
        <name>substrate</name>
    </ligand>
</feature>
<keyword evidence="4 7" id="KW-0521">NADP</keyword>
<name>A0A8J3C7Q0_9PSEU</name>
<dbReference type="PROSITE" id="PS00069">
    <property type="entry name" value="G6P_DEHYDROGENASE"/>
    <property type="match status" value="1"/>
</dbReference>
<feature type="active site" description="Proton acceptor" evidence="7">
    <location>
        <position position="233"/>
    </location>
</feature>
<feature type="binding site" evidence="7">
    <location>
        <position position="141"/>
    </location>
    <ligand>
        <name>NADP(+)</name>
        <dbReference type="ChEBI" id="CHEBI:58349"/>
    </ligand>
</feature>
<reference evidence="10" key="2">
    <citation type="submission" date="2020-09" db="EMBL/GenBank/DDBJ databases">
        <authorList>
            <person name="Sun Q."/>
            <person name="Zhou Y."/>
        </authorList>
    </citation>
    <scope>NUCLEOTIDE SEQUENCE</scope>
    <source>
        <strain evidence="10">CGMCC 4.5737</strain>
    </source>
</reference>
<feature type="binding site" evidence="7">
    <location>
        <position position="47"/>
    </location>
    <ligand>
        <name>NADP(+)</name>
        <dbReference type="ChEBI" id="CHEBI:58349"/>
    </ligand>
</feature>
<dbReference type="Pfam" id="PF00479">
    <property type="entry name" value="G6PD_N"/>
    <property type="match status" value="1"/>
</dbReference>
<dbReference type="InterPro" id="IPR036291">
    <property type="entry name" value="NAD(P)-bd_dom_sf"/>
</dbReference>
<dbReference type="Pfam" id="PF02781">
    <property type="entry name" value="G6PD_C"/>
    <property type="match status" value="1"/>
</dbReference>
<keyword evidence="3 7" id="KW-0313">Glucose metabolism</keyword>
<feature type="binding site" evidence="7">
    <location>
        <position position="209"/>
    </location>
    <ligand>
        <name>substrate</name>
    </ligand>
</feature>
<evidence type="ECO:0000256" key="7">
    <source>
        <dbReference type="HAMAP-Rule" id="MF_00966"/>
    </source>
</evidence>
<dbReference type="EMBL" id="BMMK01000008">
    <property type="protein sequence ID" value="GGM51116.1"/>
    <property type="molecule type" value="Genomic_DNA"/>
</dbReference>
<reference evidence="10" key="1">
    <citation type="journal article" date="2014" name="Int. J. Syst. Evol. Microbiol.">
        <title>Complete genome sequence of Corynebacterium casei LMG S-19264T (=DSM 44701T), isolated from a smear-ripened cheese.</title>
        <authorList>
            <consortium name="US DOE Joint Genome Institute (JGI-PGF)"/>
            <person name="Walter F."/>
            <person name="Albersmeier A."/>
            <person name="Kalinowski J."/>
            <person name="Ruckert C."/>
        </authorList>
    </citation>
    <scope>NUCLEOTIDE SEQUENCE</scope>
    <source>
        <strain evidence="10">CGMCC 4.5737</strain>
    </source>
</reference>
<dbReference type="Gene3D" id="3.40.50.720">
    <property type="entry name" value="NAD(P)-binding Rossmann-like Domain"/>
    <property type="match status" value="1"/>
</dbReference>
<gene>
    <name evidence="7 10" type="primary">zwf</name>
    <name evidence="10" type="ORF">GCM10012275_22540</name>
</gene>
<dbReference type="PANTHER" id="PTHR23429">
    <property type="entry name" value="GLUCOSE-6-PHOSPHATE 1-DEHYDROGENASE G6PD"/>
    <property type="match status" value="1"/>
</dbReference>
<comment type="similarity">
    <text evidence="2 7">Belongs to the glucose-6-phosphate dehydrogenase family.</text>
</comment>
<feature type="domain" description="Glucose-6-phosphate dehydrogenase C-terminal" evidence="9">
    <location>
        <begin position="182"/>
        <end position="455"/>
    </location>
</feature>
<evidence type="ECO:0000259" key="8">
    <source>
        <dbReference type="Pfam" id="PF00479"/>
    </source>
</evidence>
<dbReference type="GO" id="GO:0050661">
    <property type="term" value="F:NADP binding"/>
    <property type="evidence" value="ECO:0007669"/>
    <property type="project" value="UniProtKB-UniRule"/>
</dbReference>
<dbReference type="GO" id="GO:0004345">
    <property type="term" value="F:glucose-6-phosphate dehydrogenase activity"/>
    <property type="evidence" value="ECO:0007669"/>
    <property type="project" value="UniProtKB-UniRule"/>
</dbReference>
<dbReference type="SUPFAM" id="SSF55347">
    <property type="entry name" value="Glyceraldehyde-3-phosphate dehydrogenase-like, C-terminal domain"/>
    <property type="match status" value="1"/>
</dbReference>
<dbReference type="SUPFAM" id="SSF51735">
    <property type="entry name" value="NAD(P)-binding Rossmann-fold domains"/>
    <property type="match status" value="1"/>
</dbReference>
<dbReference type="GO" id="GO:0009051">
    <property type="term" value="P:pentose-phosphate shunt, oxidative branch"/>
    <property type="evidence" value="ECO:0007669"/>
    <property type="project" value="TreeGrafter"/>
</dbReference>
<comment type="pathway">
    <text evidence="1 7">Carbohydrate degradation; pentose phosphate pathway; D-ribulose 5-phosphate from D-glucose 6-phosphate (oxidative stage): step 1/3.</text>
</comment>
<organism evidence="10 11">
    <name type="scientific">Longimycelium tulufanense</name>
    <dbReference type="NCBI Taxonomy" id="907463"/>
    <lineage>
        <taxon>Bacteria</taxon>
        <taxon>Bacillati</taxon>
        <taxon>Actinomycetota</taxon>
        <taxon>Actinomycetes</taxon>
        <taxon>Pseudonocardiales</taxon>
        <taxon>Pseudonocardiaceae</taxon>
        <taxon>Longimycelium</taxon>
    </lineage>
</organism>
<evidence type="ECO:0000256" key="5">
    <source>
        <dbReference type="ARBA" id="ARBA00023002"/>
    </source>
</evidence>
<evidence type="ECO:0000256" key="6">
    <source>
        <dbReference type="ARBA" id="ARBA00023277"/>
    </source>
</evidence>
<proteinExistence type="inferred from homology"/>
<keyword evidence="11" id="KW-1185">Reference proteome</keyword>
<evidence type="ECO:0000256" key="1">
    <source>
        <dbReference type="ARBA" id="ARBA00004937"/>
    </source>
</evidence>
<comment type="caution">
    <text evidence="10">The sequence shown here is derived from an EMBL/GenBank/DDBJ whole genome shotgun (WGS) entry which is preliminary data.</text>
</comment>
<evidence type="ECO:0000313" key="11">
    <source>
        <dbReference type="Proteomes" id="UP000637578"/>
    </source>
</evidence>
<dbReference type="GO" id="GO:0005829">
    <property type="term" value="C:cytosol"/>
    <property type="evidence" value="ECO:0007669"/>
    <property type="project" value="TreeGrafter"/>
</dbReference>
<dbReference type="InterPro" id="IPR001282">
    <property type="entry name" value="G6P_DH"/>
</dbReference>
<dbReference type="InterPro" id="IPR019796">
    <property type="entry name" value="G6P_DH_AS"/>
</dbReference>
<feature type="binding site" evidence="7">
    <location>
        <position position="228"/>
    </location>
    <ligand>
        <name>substrate</name>
    </ligand>
</feature>
<feature type="binding site" evidence="7">
    <location>
        <begin position="14"/>
        <end position="21"/>
    </location>
    <ligand>
        <name>NADP(+)</name>
        <dbReference type="ChEBI" id="CHEBI:58349"/>
    </ligand>
</feature>
<feature type="domain" description="Glucose-6-phosphate dehydrogenase NAD-binding" evidence="8">
    <location>
        <begin position="11"/>
        <end position="180"/>
    </location>
</feature>
<dbReference type="PRINTS" id="PR00079">
    <property type="entry name" value="G6PDHDRGNASE"/>
</dbReference>
<dbReference type="Gene3D" id="3.30.360.10">
    <property type="entry name" value="Dihydrodipicolinate Reductase, domain 2"/>
    <property type="match status" value="1"/>
</dbReference>
<comment type="caution">
    <text evidence="7">Lacks conserved residue(s) required for the propagation of feature annotation.</text>
</comment>